<keyword evidence="3" id="KW-1185">Reference proteome</keyword>
<evidence type="ECO:0000313" key="3">
    <source>
        <dbReference type="Proteomes" id="UP000015105"/>
    </source>
</evidence>
<reference evidence="3" key="1">
    <citation type="journal article" date="2014" name="Science">
        <title>Ancient hybridizations among the ancestral genomes of bread wheat.</title>
        <authorList>
            <consortium name="International Wheat Genome Sequencing Consortium,"/>
            <person name="Marcussen T."/>
            <person name="Sandve S.R."/>
            <person name="Heier L."/>
            <person name="Spannagl M."/>
            <person name="Pfeifer M."/>
            <person name="Jakobsen K.S."/>
            <person name="Wulff B.B."/>
            <person name="Steuernagel B."/>
            <person name="Mayer K.F."/>
            <person name="Olsen O.A."/>
        </authorList>
    </citation>
    <scope>NUCLEOTIDE SEQUENCE [LARGE SCALE GENOMIC DNA]</scope>
    <source>
        <strain evidence="3">cv. AL8/78</strain>
    </source>
</reference>
<feature type="region of interest" description="Disordered" evidence="1">
    <location>
        <begin position="17"/>
        <end position="43"/>
    </location>
</feature>
<accession>A0A453IKK7</accession>
<proteinExistence type="predicted"/>
<organism evidence="2 3">
    <name type="scientific">Aegilops tauschii subsp. strangulata</name>
    <name type="common">Goatgrass</name>
    <dbReference type="NCBI Taxonomy" id="200361"/>
    <lineage>
        <taxon>Eukaryota</taxon>
        <taxon>Viridiplantae</taxon>
        <taxon>Streptophyta</taxon>
        <taxon>Embryophyta</taxon>
        <taxon>Tracheophyta</taxon>
        <taxon>Spermatophyta</taxon>
        <taxon>Magnoliopsida</taxon>
        <taxon>Liliopsida</taxon>
        <taxon>Poales</taxon>
        <taxon>Poaceae</taxon>
        <taxon>BOP clade</taxon>
        <taxon>Pooideae</taxon>
        <taxon>Triticodae</taxon>
        <taxon>Triticeae</taxon>
        <taxon>Triticinae</taxon>
        <taxon>Aegilops</taxon>
    </lineage>
</organism>
<dbReference type="AlphaFoldDB" id="A0A453IKK7"/>
<evidence type="ECO:0000313" key="2">
    <source>
        <dbReference type="EnsemblPlants" id="AET4Gv20585700.2"/>
    </source>
</evidence>
<reference evidence="2" key="3">
    <citation type="journal article" date="2017" name="Nature">
        <title>Genome sequence of the progenitor of the wheat D genome Aegilops tauschii.</title>
        <authorList>
            <person name="Luo M.C."/>
            <person name="Gu Y.Q."/>
            <person name="Puiu D."/>
            <person name="Wang H."/>
            <person name="Twardziok S.O."/>
            <person name="Deal K.R."/>
            <person name="Huo N."/>
            <person name="Zhu T."/>
            <person name="Wang L."/>
            <person name="Wang Y."/>
            <person name="McGuire P.E."/>
            <person name="Liu S."/>
            <person name="Long H."/>
            <person name="Ramasamy R.K."/>
            <person name="Rodriguez J.C."/>
            <person name="Van S.L."/>
            <person name="Yuan L."/>
            <person name="Wang Z."/>
            <person name="Xia Z."/>
            <person name="Xiao L."/>
            <person name="Anderson O.D."/>
            <person name="Ouyang S."/>
            <person name="Liang Y."/>
            <person name="Zimin A.V."/>
            <person name="Pertea G."/>
            <person name="Qi P."/>
            <person name="Bennetzen J.L."/>
            <person name="Dai X."/>
            <person name="Dawson M.W."/>
            <person name="Muller H.G."/>
            <person name="Kugler K."/>
            <person name="Rivarola-Duarte L."/>
            <person name="Spannagl M."/>
            <person name="Mayer K.F.X."/>
            <person name="Lu F.H."/>
            <person name="Bevan M.W."/>
            <person name="Leroy P."/>
            <person name="Li P."/>
            <person name="You F.M."/>
            <person name="Sun Q."/>
            <person name="Liu Z."/>
            <person name="Lyons E."/>
            <person name="Wicker T."/>
            <person name="Salzberg S.L."/>
            <person name="Devos K.M."/>
            <person name="Dvorak J."/>
        </authorList>
    </citation>
    <scope>NUCLEOTIDE SEQUENCE [LARGE SCALE GENOMIC DNA]</scope>
    <source>
        <strain evidence="2">cv. AL8/78</strain>
    </source>
</reference>
<sequence>FGQFVGRCDPRCRPLRGGRRNCSAVSLPPPPSMHADAIGTTHP</sequence>
<evidence type="ECO:0000256" key="1">
    <source>
        <dbReference type="SAM" id="MobiDB-lite"/>
    </source>
</evidence>
<reference evidence="2" key="4">
    <citation type="submission" date="2019-03" db="UniProtKB">
        <authorList>
            <consortium name="EnsemblPlants"/>
        </authorList>
    </citation>
    <scope>IDENTIFICATION</scope>
</reference>
<protein>
    <submittedName>
        <fullName evidence="2">Uncharacterized protein</fullName>
    </submittedName>
</protein>
<reference evidence="2" key="5">
    <citation type="journal article" date="2021" name="G3 (Bethesda)">
        <title>Aegilops tauschii genome assembly Aet v5.0 features greater sequence contiguity and improved annotation.</title>
        <authorList>
            <person name="Wang L."/>
            <person name="Zhu T."/>
            <person name="Rodriguez J.C."/>
            <person name="Deal K.R."/>
            <person name="Dubcovsky J."/>
            <person name="McGuire P.E."/>
            <person name="Lux T."/>
            <person name="Spannagl M."/>
            <person name="Mayer K.F.X."/>
            <person name="Baldrich P."/>
            <person name="Meyers B.C."/>
            <person name="Huo N."/>
            <person name="Gu Y.Q."/>
            <person name="Zhou H."/>
            <person name="Devos K.M."/>
            <person name="Bennetzen J.L."/>
            <person name="Unver T."/>
            <person name="Budak H."/>
            <person name="Gulick P.J."/>
            <person name="Galiba G."/>
            <person name="Kalapos B."/>
            <person name="Nelson D.R."/>
            <person name="Li P."/>
            <person name="You F.M."/>
            <person name="Luo M.C."/>
            <person name="Dvorak J."/>
        </authorList>
    </citation>
    <scope>NUCLEOTIDE SEQUENCE [LARGE SCALE GENOMIC DNA]</scope>
    <source>
        <strain evidence="2">cv. AL8/78</strain>
    </source>
</reference>
<dbReference type="EnsemblPlants" id="AET4Gv20585700.2">
    <property type="protein sequence ID" value="AET4Gv20585700.2"/>
    <property type="gene ID" value="AET4Gv20585700"/>
</dbReference>
<dbReference type="Gramene" id="AET4Gv20585700.2">
    <property type="protein sequence ID" value="AET4Gv20585700.2"/>
    <property type="gene ID" value="AET4Gv20585700"/>
</dbReference>
<name>A0A453IKK7_AEGTS</name>
<reference evidence="3" key="2">
    <citation type="journal article" date="2017" name="Nat. Plants">
        <title>The Aegilops tauschii genome reveals multiple impacts of transposons.</title>
        <authorList>
            <person name="Zhao G."/>
            <person name="Zou C."/>
            <person name="Li K."/>
            <person name="Wang K."/>
            <person name="Li T."/>
            <person name="Gao L."/>
            <person name="Zhang X."/>
            <person name="Wang H."/>
            <person name="Yang Z."/>
            <person name="Liu X."/>
            <person name="Jiang W."/>
            <person name="Mao L."/>
            <person name="Kong X."/>
            <person name="Jiao Y."/>
            <person name="Jia J."/>
        </authorList>
    </citation>
    <scope>NUCLEOTIDE SEQUENCE [LARGE SCALE GENOMIC DNA]</scope>
    <source>
        <strain evidence="3">cv. AL8/78</strain>
    </source>
</reference>
<dbReference type="Proteomes" id="UP000015105">
    <property type="component" value="Chromosome 4D"/>
</dbReference>